<organism evidence="1 3">
    <name type="scientific">Medicago truncatula</name>
    <name type="common">Barrel medic</name>
    <name type="synonym">Medicago tribuloides</name>
    <dbReference type="NCBI Taxonomy" id="3880"/>
    <lineage>
        <taxon>Eukaryota</taxon>
        <taxon>Viridiplantae</taxon>
        <taxon>Streptophyta</taxon>
        <taxon>Embryophyta</taxon>
        <taxon>Tracheophyta</taxon>
        <taxon>Spermatophyta</taxon>
        <taxon>Magnoliopsida</taxon>
        <taxon>eudicotyledons</taxon>
        <taxon>Gunneridae</taxon>
        <taxon>Pentapetalae</taxon>
        <taxon>rosids</taxon>
        <taxon>fabids</taxon>
        <taxon>Fabales</taxon>
        <taxon>Fabaceae</taxon>
        <taxon>Papilionoideae</taxon>
        <taxon>50 kb inversion clade</taxon>
        <taxon>NPAAA clade</taxon>
        <taxon>Hologalegina</taxon>
        <taxon>IRL clade</taxon>
        <taxon>Trifolieae</taxon>
        <taxon>Medicago</taxon>
    </lineage>
</organism>
<reference evidence="1 3" key="1">
    <citation type="journal article" date="2011" name="Nature">
        <title>The Medicago genome provides insight into the evolution of rhizobial symbioses.</title>
        <authorList>
            <person name="Young N.D."/>
            <person name="Debelle F."/>
            <person name="Oldroyd G.E."/>
            <person name="Geurts R."/>
            <person name="Cannon S.B."/>
            <person name="Udvardi M.K."/>
            <person name="Benedito V.A."/>
            <person name="Mayer K.F."/>
            <person name="Gouzy J."/>
            <person name="Schoof H."/>
            <person name="Van de Peer Y."/>
            <person name="Proost S."/>
            <person name="Cook D.R."/>
            <person name="Meyers B.C."/>
            <person name="Spannagl M."/>
            <person name="Cheung F."/>
            <person name="De Mita S."/>
            <person name="Krishnakumar V."/>
            <person name="Gundlach H."/>
            <person name="Zhou S."/>
            <person name="Mudge J."/>
            <person name="Bharti A.K."/>
            <person name="Murray J.D."/>
            <person name="Naoumkina M.A."/>
            <person name="Rosen B."/>
            <person name="Silverstein K.A."/>
            <person name="Tang H."/>
            <person name="Rombauts S."/>
            <person name="Zhao P.X."/>
            <person name="Zhou P."/>
            <person name="Barbe V."/>
            <person name="Bardou P."/>
            <person name="Bechner M."/>
            <person name="Bellec A."/>
            <person name="Berger A."/>
            <person name="Berges H."/>
            <person name="Bidwell S."/>
            <person name="Bisseling T."/>
            <person name="Choisne N."/>
            <person name="Couloux A."/>
            <person name="Denny R."/>
            <person name="Deshpande S."/>
            <person name="Dai X."/>
            <person name="Doyle J.J."/>
            <person name="Dudez A.M."/>
            <person name="Farmer A.D."/>
            <person name="Fouteau S."/>
            <person name="Franken C."/>
            <person name="Gibelin C."/>
            <person name="Gish J."/>
            <person name="Goldstein S."/>
            <person name="Gonzalez A.J."/>
            <person name="Green P.J."/>
            <person name="Hallab A."/>
            <person name="Hartog M."/>
            <person name="Hua A."/>
            <person name="Humphray S.J."/>
            <person name="Jeong D.H."/>
            <person name="Jing Y."/>
            <person name="Jocker A."/>
            <person name="Kenton S.M."/>
            <person name="Kim D.J."/>
            <person name="Klee K."/>
            <person name="Lai H."/>
            <person name="Lang C."/>
            <person name="Lin S."/>
            <person name="Macmil S.L."/>
            <person name="Magdelenat G."/>
            <person name="Matthews L."/>
            <person name="McCorrison J."/>
            <person name="Monaghan E.L."/>
            <person name="Mun J.H."/>
            <person name="Najar F.Z."/>
            <person name="Nicholson C."/>
            <person name="Noirot C."/>
            <person name="O'Bleness M."/>
            <person name="Paule C.R."/>
            <person name="Poulain J."/>
            <person name="Prion F."/>
            <person name="Qin B."/>
            <person name="Qu C."/>
            <person name="Retzel E.F."/>
            <person name="Riddle C."/>
            <person name="Sallet E."/>
            <person name="Samain S."/>
            <person name="Samson N."/>
            <person name="Sanders I."/>
            <person name="Saurat O."/>
            <person name="Scarpelli C."/>
            <person name="Schiex T."/>
            <person name="Segurens B."/>
            <person name="Severin A.J."/>
            <person name="Sherrier D.J."/>
            <person name="Shi R."/>
            <person name="Sims S."/>
            <person name="Singer S.R."/>
            <person name="Sinharoy S."/>
            <person name="Sterck L."/>
            <person name="Viollet A."/>
            <person name="Wang B.B."/>
            <person name="Wang K."/>
            <person name="Wang M."/>
            <person name="Wang X."/>
            <person name="Warfsmann J."/>
            <person name="Weissenbach J."/>
            <person name="White D.D."/>
            <person name="White J.D."/>
            <person name="Wiley G.B."/>
            <person name="Wincker P."/>
            <person name="Xing Y."/>
            <person name="Yang L."/>
            <person name="Yao Z."/>
            <person name="Ying F."/>
            <person name="Zhai J."/>
            <person name="Zhou L."/>
            <person name="Zuber A."/>
            <person name="Denarie J."/>
            <person name="Dixon R.A."/>
            <person name="May G.D."/>
            <person name="Schwartz D.C."/>
            <person name="Rogers J."/>
            <person name="Quetier F."/>
            <person name="Town C.D."/>
            <person name="Roe B.A."/>
        </authorList>
    </citation>
    <scope>NUCLEOTIDE SEQUENCE [LARGE SCALE GENOMIC DNA]</scope>
    <source>
        <strain evidence="1">A17</strain>
        <strain evidence="2 3">cv. Jemalong A17</strain>
    </source>
</reference>
<dbReference type="AlphaFoldDB" id="G7KEL9"/>
<reference evidence="1 3" key="2">
    <citation type="journal article" date="2014" name="BMC Genomics">
        <title>An improved genome release (version Mt4.0) for the model legume Medicago truncatula.</title>
        <authorList>
            <person name="Tang H."/>
            <person name="Krishnakumar V."/>
            <person name="Bidwell S."/>
            <person name="Rosen B."/>
            <person name="Chan A."/>
            <person name="Zhou S."/>
            <person name="Gentzbittel L."/>
            <person name="Childs K.L."/>
            <person name="Yandell M."/>
            <person name="Gundlach H."/>
            <person name="Mayer K.F."/>
            <person name="Schwartz D.C."/>
            <person name="Town C.D."/>
        </authorList>
    </citation>
    <scope>GENOME REANNOTATION</scope>
    <source>
        <strain evidence="2 3">cv. Jemalong A17</strain>
    </source>
</reference>
<dbReference type="PaxDb" id="3880-AET00894"/>
<evidence type="ECO:0000313" key="2">
    <source>
        <dbReference type="EnsemblPlants" id="AET00894"/>
    </source>
</evidence>
<dbReference type="Proteomes" id="UP000002051">
    <property type="component" value="Chromosome 5"/>
</dbReference>
<dbReference type="EnsemblPlants" id="AET00894">
    <property type="protein sequence ID" value="AET00894"/>
    <property type="gene ID" value="MTR_5g097130"/>
</dbReference>
<proteinExistence type="predicted"/>
<reference evidence="2" key="3">
    <citation type="submission" date="2015-04" db="UniProtKB">
        <authorList>
            <consortium name="EnsemblPlants"/>
        </authorList>
    </citation>
    <scope>IDENTIFICATION</scope>
    <source>
        <strain evidence="2">cv. Jemalong A17</strain>
    </source>
</reference>
<gene>
    <name evidence="1" type="ordered locus">MTR_5g097130</name>
</gene>
<keyword evidence="3" id="KW-1185">Reference proteome</keyword>
<dbReference type="HOGENOM" id="CLU_2816296_0_0_1"/>
<dbReference type="EMBL" id="CM001221">
    <property type="protein sequence ID" value="AET00894.1"/>
    <property type="molecule type" value="Genomic_DNA"/>
</dbReference>
<evidence type="ECO:0000313" key="3">
    <source>
        <dbReference type="Proteomes" id="UP000002051"/>
    </source>
</evidence>
<protein>
    <submittedName>
        <fullName evidence="1 2">Uncharacterized protein</fullName>
    </submittedName>
</protein>
<accession>G7KEL9</accession>
<name>G7KEL9_MEDTR</name>
<sequence>MLHFPGFCDFGWYRCCVTDFDHREFEKQFYNSEFKKCQGYLRINNYTSSKKFHMVVCGGAVVAESMI</sequence>
<evidence type="ECO:0000313" key="1">
    <source>
        <dbReference type="EMBL" id="AET00894.1"/>
    </source>
</evidence>